<evidence type="ECO:0000256" key="9">
    <source>
        <dbReference type="ARBA" id="ARBA00069043"/>
    </source>
</evidence>
<dbReference type="eggNOG" id="COG1960">
    <property type="taxonomic scope" value="Bacteria"/>
</dbReference>
<dbReference type="Gene3D" id="1.20.140.10">
    <property type="entry name" value="Butyryl-CoA Dehydrogenase, subunit A, domain 3"/>
    <property type="match status" value="1"/>
</dbReference>
<evidence type="ECO:0000259" key="11">
    <source>
        <dbReference type="Pfam" id="PF02770"/>
    </source>
</evidence>
<dbReference type="EMBL" id="JFHE01000041">
    <property type="protein sequence ID" value="KDR27616.1"/>
    <property type="molecule type" value="Genomic_DNA"/>
</dbReference>
<organism evidence="15 16">
    <name type="scientific">Caballeronia grimmiae</name>
    <dbReference type="NCBI Taxonomy" id="1071679"/>
    <lineage>
        <taxon>Bacteria</taxon>
        <taxon>Pseudomonadati</taxon>
        <taxon>Pseudomonadota</taxon>
        <taxon>Betaproteobacteria</taxon>
        <taxon>Burkholderiales</taxon>
        <taxon>Burkholderiaceae</taxon>
        <taxon>Caballeronia</taxon>
    </lineage>
</organism>
<evidence type="ECO:0000259" key="12">
    <source>
        <dbReference type="Pfam" id="PF02771"/>
    </source>
</evidence>
<dbReference type="InterPro" id="IPR013786">
    <property type="entry name" value="AcylCoA_DH/ox_N"/>
</dbReference>
<evidence type="ECO:0000313" key="15">
    <source>
        <dbReference type="EMBL" id="KDR27616.1"/>
    </source>
</evidence>
<dbReference type="PANTHER" id="PTHR42803:SF1">
    <property type="entry name" value="BROAD-SPECIFICITY LINEAR ACYL-COA DEHYDROGENASE FADE5"/>
    <property type="match status" value="1"/>
</dbReference>
<dbReference type="AlphaFoldDB" id="A0A069NRI7"/>
<name>A0A069NRI7_9BURK</name>
<dbReference type="InterPro" id="IPR009100">
    <property type="entry name" value="AcylCoA_DH/oxidase_NM_dom_sf"/>
</dbReference>
<dbReference type="Pfam" id="PF02771">
    <property type="entry name" value="Acyl-CoA_dh_N"/>
    <property type="match status" value="1"/>
</dbReference>
<evidence type="ECO:0000256" key="1">
    <source>
        <dbReference type="ARBA" id="ARBA00001974"/>
    </source>
</evidence>
<dbReference type="RefSeq" id="WP_035969712.1">
    <property type="nucleotide sequence ID" value="NZ_BMEG01000004.1"/>
</dbReference>
<dbReference type="GO" id="GO:0016627">
    <property type="term" value="F:oxidoreductase activity, acting on the CH-CH group of donors"/>
    <property type="evidence" value="ECO:0007669"/>
    <property type="project" value="InterPro"/>
</dbReference>
<dbReference type="SUPFAM" id="SSF56645">
    <property type="entry name" value="Acyl-CoA dehydrogenase NM domain-like"/>
    <property type="match status" value="1"/>
</dbReference>
<dbReference type="SUPFAM" id="SSF47203">
    <property type="entry name" value="Acyl-CoA dehydrogenase C-terminal domain-like"/>
    <property type="match status" value="1"/>
</dbReference>
<evidence type="ECO:0000256" key="2">
    <source>
        <dbReference type="ARBA" id="ARBA00009347"/>
    </source>
</evidence>
<evidence type="ECO:0000259" key="10">
    <source>
        <dbReference type="Pfam" id="PF00441"/>
    </source>
</evidence>
<reference evidence="14" key="4">
    <citation type="submission" date="2024-05" db="EMBL/GenBank/DDBJ databases">
        <authorList>
            <person name="Sun Q."/>
            <person name="Zhou Y."/>
        </authorList>
    </citation>
    <scope>NUCLEOTIDE SEQUENCE</scope>
    <source>
        <strain evidence="14">CGMCC 1.11013</strain>
    </source>
</reference>
<evidence type="ECO:0000256" key="4">
    <source>
        <dbReference type="ARBA" id="ARBA00022827"/>
    </source>
</evidence>
<keyword evidence="17" id="KW-1185">Reference proteome</keyword>
<feature type="domain" description="Acyl-CoA dehydrogenase/oxidase C-terminal" evidence="10">
    <location>
        <begin position="283"/>
        <end position="449"/>
    </location>
</feature>
<keyword evidence="4" id="KW-0274">FAD</keyword>
<comment type="function">
    <text evidence="7">Involved in the assimilation of dimethylsulphoniopropionate (DMSP), an important compound in the fixation of carbon in marine phytoplankton, by mediating the conversion of 3-(methylthio)propanoyl-CoA (MMPA-CoA) to 3-(methylthio)acryloyl-CoA (MTA-CoA).</text>
</comment>
<dbReference type="EC" id="1.3.99.41" evidence="8"/>
<dbReference type="InterPro" id="IPR046373">
    <property type="entry name" value="Acyl-CoA_Oxase/DH_mid-dom_sf"/>
</dbReference>
<keyword evidence="5" id="KW-0560">Oxidoreductase</keyword>
<protein>
    <recommendedName>
        <fullName evidence="9">3-methylmercaptopropionyl-CoA dehydrogenase</fullName>
        <ecNumber evidence="8">1.3.99.41</ecNumber>
    </recommendedName>
</protein>
<dbReference type="PANTHER" id="PTHR42803">
    <property type="entry name" value="ACYL-COA DEHYDROGENASE"/>
    <property type="match status" value="1"/>
</dbReference>
<evidence type="ECO:0000256" key="6">
    <source>
        <dbReference type="ARBA" id="ARBA00051388"/>
    </source>
</evidence>
<feature type="domain" description="Acyl-CoA oxidase/dehydrogenase middle" evidence="11">
    <location>
        <begin position="161"/>
        <end position="267"/>
    </location>
</feature>
<dbReference type="InterPro" id="IPR006091">
    <property type="entry name" value="Acyl-CoA_Oxase/DH_mid-dom"/>
</dbReference>
<dbReference type="InterPro" id="IPR036250">
    <property type="entry name" value="AcylCo_DH-like_C"/>
</dbReference>
<reference evidence="15 16" key="2">
    <citation type="submission" date="2014-03" db="EMBL/GenBank/DDBJ databases">
        <title>Draft Genome Sequences of Four Burkholderia Strains.</title>
        <authorList>
            <person name="Liu X.Y."/>
            <person name="Li C.X."/>
            <person name="Xu J.H."/>
        </authorList>
    </citation>
    <scope>NUCLEOTIDE SEQUENCE [LARGE SCALE GENOMIC DNA]</scope>
    <source>
        <strain evidence="15 16">R27</strain>
    </source>
</reference>
<evidence type="ECO:0000256" key="3">
    <source>
        <dbReference type="ARBA" id="ARBA00022630"/>
    </source>
</evidence>
<evidence type="ECO:0000256" key="7">
    <source>
        <dbReference type="ARBA" id="ARBA00058683"/>
    </source>
</evidence>
<comment type="catalytic activity">
    <reaction evidence="6">
        <text>3-(methylsulfanyl)propanoyl-CoA + oxidized [electron-transfer flavoprotein] + H(+) = 3-(methylsulfanyl)acryloyl-CoA + reduced [electron-transfer flavoprotein]</text>
        <dbReference type="Rhea" id="RHEA:52612"/>
        <dbReference type="Rhea" id="RHEA-COMP:10685"/>
        <dbReference type="Rhea" id="RHEA-COMP:10686"/>
        <dbReference type="ChEBI" id="CHEBI:15378"/>
        <dbReference type="ChEBI" id="CHEBI:57692"/>
        <dbReference type="ChEBI" id="CHEBI:58307"/>
        <dbReference type="ChEBI" id="CHEBI:82815"/>
        <dbReference type="ChEBI" id="CHEBI:84994"/>
        <dbReference type="EC" id="1.3.99.41"/>
    </reaction>
    <physiologicalReaction direction="left-to-right" evidence="6">
        <dbReference type="Rhea" id="RHEA:52613"/>
    </physiologicalReaction>
</comment>
<reference evidence="14" key="1">
    <citation type="journal article" date="2014" name="Int. J. Syst. Evol. Microbiol.">
        <title>Complete genome of a new Firmicutes species belonging to the dominant human colonic microbiota ('Ruminococcus bicirculans') reveals two chromosomes and a selective capacity to utilize plant glucans.</title>
        <authorList>
            <consortium name="NISC Comparative Sequencing Program"/>
            <person name="Wegmann U."/>
            <person name="Louis P."/>
            <person name="Goesmann A."/>
            <person name="Henrissat B."/>
            <person name="Duncan S.H."/>
            <person name="Flint H.J."/>
        </authorList>
    </citation>
    <scope>NUCLEOTIDE SEQUENCE</scope>
    <source>
        <strain evidence="14">CGMCC 1.11013</strain>
    </source>
</reference>
<dbReference type="InterPro" id="IPR037069">
    <property type="entry name" value="AcylCoA_DH/ox_N_sf"/>
</dbReference>
<dbReference type="InterPro" id="IPR052166">
    <property type="entry name" value="Diverse_Acyl-CoA_DH"/>
</dbReference>
<gene>
    <name evidence="15" type="ORF">BG57_22635</name>
    <name evidence="14" type="ORF">GCM10010985_28650</name>
</gene>
<evidence type="ECO:0000313" key="14">
    <source>
        <dbReference type="EMBL" id="GGD72450.1"/>
    </source>
</evidence>
<dbReference type="Gene3D" id="2.40.110.10">
    <property type="entry name" value="Butyryl-CoA Dehydrogenase, subunit A, domain 2"/>
    <property type="match status" value="1"/>
</dbReference>
<dbReference type="InterPro" id="IPR009075">
    <property type="entry name" value="AcylCo_DH/oxidase_C"/>
</dbReference>
<dbReference type="GO" id="GO:0050660">
    <property type="term" value="F:flavin adenine dinucleotide binding"/>
    <property type="evidence" value="ECO:0007669"/>
    <property type="project" value="InterPro"/>
</dbReference>
<dbReference type="Proteomes" id="UP000027439">
    <property type="component" value="Unassembled WGS sequence"/>
</dbReference>
<evidence type="ECO:0000313" key="16">
    <source>
        <dbReference type="Proteomes" id="UP000027439"/>
    </source>
</evidence>
<comment type="similarity">
    <text evidence="2">Belongs to the acyl-CoA dehydrogenase family.</text>
</comment>
<evidence type="ECO:0000259" key="13">
    <source>
        <dbReference type="Pfam" id="PF12806"/>
    </source>
</evidence>
<comment type="caution">
    <text evidence="15">The sequence shown here is derived from an EMBL/GenBank/DDBJ whole genome shotgun (WGS) entry which is preliminary data.</text>
</comment>
<reference evidence="17" key="3">
    <citation type="journal article" date="2019" name="Int. J. Syst. Evol. Microbiol.">
        <title>The Global Catalogue of Microorganisms (GCM) 10K type strain sequencing project: providing services to taxonomists for standard genome sequencing and annotation.</title>
        <authorList>
            <consortium name="The Broad Institute Genomics Platform"/>
            <consortium name="The Broad Institute Genome Sequencing Center for Infectious Disease"/>
            <person name="Wu L."/>
            <person name="Ma J."/>
        </authorList>
    </citation>
    <scope>NUCLEOTIDE SEQUENCE [LARGE SCALE GENOMIC DNA]</scope>
    <source>
        <strain evidence="17">CGMCC 1.11013</strain>
    </source>
</reference>
<dbReference type="Pfam" id="PF02770">
    <property type="entry name" value="Acyl-CoA_dh_M"/>
    <property type="match status" value="1"/>
</dbReference>
<sequence>MSYTPPVKDMMFVIENLADIARVSQLPGLADSNLDTAGAILDEGAKLAAEVIAPLNALGDQRPSTWHDGHVKATPGFGDAYRQYAEGGWQGISHPTEFGGQGLAKLIASPCIEMLNAANLSFALCPLLTDGAIEALLIAGSDELKARYLPKLIEGTWTGTMNLTEPQAGSDLSLVRSRAERQDDETYRISGTKIFITWGEHDMAENIMHLVLARTPDAPEGVKGISLFVVPKFLVNDDGSLGARNAVQCVSIEHKLGIKASPTAVLQYGDNGGAIGYLVGEENRGLEYMFIMMNAARFGVGLQGVALSDAAYQKAAAYARERVQGRPVDGSGARAVAIIDHPDVRRMLGTMRAMTEGARALAYVAAAHADIANHDDDAATRARHLAIHEYLVPIVKGWSTEMAIDVTSLGVQVHGGMGFIEETGAAQFYRDARILSIYEGTTAIQANDLVGRKTMRDGGAAAQALLTEIDATLASLRTIDAGNAARVFDAMHRRLADGRDALANVVTYVLEAGKRDPRAVFGGGVLYVKLAGIVLSGWQMARALIVAHSKRADDPGFYGAKIATAHCFAEYVLTQARGLESAIVSARGDDAVFAMAAEDI</sequence>
<accession>A0A069NRI7</accession>
<dbReference type="InterPro" id="IPR025878">
    <property type="entry name" value="Acyl-CoA_dh-like_C_dom"/>
</dbReference>
<feature type="domain" description="Acetyl-CoA dehydrogenase-like C-terminal" evidence="13">
    <location>
        <begin position="466"/>
        <end position="595"/>
    </location>
</feature>
<proteinExistence type="inferred from homology"/>
<dbReference type="EMBL" id="BMEG01000004">
    <property type="protein sequence ID" value="GGD72450.1"/>
    <property type="molecule type" value="Genomic_DNA"/>
</dbReference>
<evidence type="ECO:0000313" key="17">
    <source>
        <dbReference type="Proteomes" id="UP000597138"/>
    </source>
</evidence>
<evidence type="ECO:0000256" key="8">
    <source>
        <dbReference type="ARBA" id="ARBA00066694"/>
    </source>
</evidence>
<dbReference type="Pfam" id="PF12806">
    <property type="entry name" value="Acyl-CoA_dh_C"/>
    <property type="match status" value="1"/>
</dbReference>
<feature type="domain" description="Acyl-CoA dehydrogenase/oxidase N-terminal" evidence="12">
    <location>
        <begin position="78"/>
        <end position="155"/>
    </location>
</feature>
<comment type="cofactor">
    <cofactor evidence="1">
        <name>FAD</name>
        <dbReference type="ChEBI" id="CHEBI:57692"/>
    </cofactor>
</comment>
<dbReference type="OrthoDB" id="9121904at2"/>
<dbReference type="Pfam" id="PF00441">
    <property type="entry name" value="Acyl-CoA_dh_1"/>
    <property type="match status" value="1"/>
</dbReference>
<dbReference type="STRING" id="1071679.BG57_22635"/>
<keyword evidence="3" id="KW-0285">Flavoprotein</keyword>
<evidence type="ECO:0000256" key="5">
    <source>
        <dbReference type="ARBA" id="ARBA00023002"/>
    </source>
</evidence>
<dbReference type="Gene3D" id="1.10.540.10">
    <property type="entry name" value="Acyl-CoA dehydrogenase/oxidase, N-terminal domain"/>
    <property type="match status" value="1"/>
</dbReference>
<dbReference type="FunFam" id="2.40.110.10:FF:000031">
    <property type="entry name" value="Acyl-CoA dehydrogenase, putative"/>
    <property type="match status" value="1"/>
</dbReference>
<dbReference type="Proteomes" id="UP000597138">
    <property type="component" value="Unassembled WGS sequence"/>
</dbReference>